<feature type="compositionally biased region" description="Basic and acidic residues" evidence="1">
    <location>
        <begin position="112"/>
        <end position="127"/>
    </location>
</feature>
<sequence>MSHTHPPLVLEEGLSASGAGRRLLVARSTATRWGKIWRDEGRAEALAMGGDQRSHAMEAHASIVLGLVEETPDIFLHEIVAKLASQGISASTDMVRSLLARHGITRKKRVHDGKSGRGGQRDGLTHW</sequence>
<feature type="region of interest" description="Disordered" evidence="1">
    <location>
        <begin position="106"/>
        <end position="127"/>
    </location>
</feature>
<dbReference type="Proteomes" id="UP000554286">
    <property type="component" value="Unassembled WGS sequence"/>
</dbReference>
<reference evidence="2 3" key="1">
    <citation type="submission" date="2020-08" db="EMBL/GenBank/DDBJ databases">
        <title>Genome sequencing of Purple Non-Sulfur Bacteria from various extreme environments.</title>
        <authorList>
            <person name="Mayer M."/>
        </authorList>
    </citation>
    <scope>NUCLEOTIDE SEQUENCE [LARGE SCALE GENOMIC DNA]</scope>
    <source>
        <strain evidence="2 3">JA131</strain>
    </source>
</reference>
<proteinExistence type="predicted"/>
<evidence type="ECO:0000256" key="1">
    <source>
        <dbReference type="SAM" id="MobiDB-lite"/>
    </source>
</evidence>
<comment type="caution">
    <text evidence="2">The sequence shown here is derived from an EMBL/GenBank/DDBJ whole genome shotgun (WGS) entry which is preliminary data.</text>
</comment>
<protein>
    <submittedName>
        <fullName evidence="2">Transposase</fullName>
    </submittedName>
</protein>
<evidence type="ECO:0000313" key="3">
    <source>
        <dbReference type="Proteomes" id="UP000554286"/>
    </source>
</evidence>
<dbReference type="RefSeq" id="WP_184049117.1">
    <property type="nucleotide sequence ID" value="NZ_JACIGK010000072.1"/>
</dbReference>
<name>A0A7W6WBQ8_9PROT</name>
<evidence type="ECO:0000313" key="2">
    <source>
        <dbReference type="EMBL" id="MBB4268264.1"/>
    </source>
</evidence>
<dbReference type="SUPFAM" id="SSF46689">
    <property type="entry name" value="Homeodomain-like"/>
    <property type="match status" value="1"/>
</dbReference>
<organism evidence="2 3">
    <name type="scientific">Roseospira visakhapatnamensis</name>
    <dbReference type="NCBI Taxonomy" id="390880"/>
    <lineage>
        <taxon>Bacteria</taxon>
        <taxon>Pseudomonadati</taxon>
        <taxon>Pseudomonadota</taxon>
        <taxon>Alphaproteobacteria</taxon>
        <taxon>Rhodospirillales</taxon>
        <taxon>Rhodospirillaceae</taxon>
        <taxon>Roseospira</taxon>
    </lineage>
</organism>
<keyword evidence="3" id="KW-1185">Reference proteome</keyword>
<dbReference type="AlphaFoldDB" id="A0A7W6WBQ8"/>
<dbReference type="InterPro" id="IPR009057">
    <property type="entry name" value="Homeodomain-like_sf"/>
</dbReference>
<accession>A0A7W6WBQ8</accession>
<dbReference type="EMBL" id="JACIGK010000072">
    <property type="protein sequence ID" value="MBB4268264.1"/>
    <property type="molecule type" value="Genomic_DNA"/>
</dbReference>
<gene>
    <name evidence="2" type="ORF">GGD89_003928</name>
</gene>